<comment type="subcellular location">
    <subcellularLocation>
        <location evidence="1">Membrane</location>
        <topology evidence="1">Multi-pass membrane protein</topology>
    </subcellularLocation>
</comment>
<keyword evidence="4 7" id="KW-0472">Membrane</keyword>
<feature type="region of interest" description="Disordered" evidence="6">
    <location>
        <begin position="386"/>
        <end position="411"/>
    </location>
</feature>
<feature type="transmembrane region" description="Helical" evidence="7">
    <location>
        <begin position="188"/>
        <end position="209"/>
    </location>
</feature>
<feature type="transmembrane region" description="Helical" evidence="7">
    <location>
        <begin position="62"/>
        <end position="81"/>
    </location>
</feature>
<feature type="region of interest" description="Disordered" evidence="6">
    <location>
        <begin position="268"/>
        <end position="320"/>
    </location>
</feature>
<evidence type="ECO:0000313" key="10">
    <source>
        <dbReference type="Proteomes" id="UP000433876"/>
    </source>
</evidence>
<dbReference type="Proteomes" id="UP000433876">
    <property type="component" value="Unassembled WGS sequence"/>
</dbReference>
<dbReference type="InterPro" id="IPR052337">
    <property type="entry name" value="SAT4-like"/>
</dbReference>
<proteinExistence type="inferred from homology"/>
<dbReference type="GO" id="GO:0016020">
    <property type="term" value="C:membrane"/>
    <property type="evidence" value="ECO:0007669"/>
    <property type="project" value="UniProtKB-SubCell"/>
</dbReference>
<dbReference type="AlphaFoldDB" id="A0A8S8ZZA2"/>
<protein>
    <recommendedName>
        <fullName evidence="8">Rhodopsin domain-containing protein</fullName>
    </recommendedName>
</protein>
<evidence type="ECO:0000256" key="6">
    <source>
        <dbReference type="SAM" id="MobiDB-lite"/>
    </source>
</evidence>
<dbReference type="PANTHER" id="PTHR33048">
    <property type="entry name" value="PTH11-LIKE INTEGRAL MEMBRANE PROTEIN (AFU_ORTHOLOGUE AFUA_5G11245)"/>
    <property type="match status" value="1"/>
</dbReference>
<feature type="compositionally biased region" description="Low complexity" evidence="6">
    <location>
        <begin position="353"/>
        <end position="370"/>
    </location>
</feature>
<keyword evidence="2 7" id="KW-0812">Transmembrane</keyword>
<feature type="compositionally biased region" description="Basic and acidic residues" evidence="6">
    <location>
        <begin position="299"/>
        <end position="308"/>
    </location>
</feature>
<dbReference type="OMA" id="ERQNFRF"/>
<feature type="compositionally biased region" description="Polar residues" evidence="6">
    <location>
        <begin position="282"/>
        <end position="298"/>
    </location>
</feature>
<feature type="transmembrane region" description="Helical" evidence="7">
    <location>
        <begin position="29"/>
        <end position="50"/>
    </location>
</feature>
<evidence type="ECO:0000256" key="7">
    <source>
        <dbReference type="SAM" id="Phobius"/>
    </source>
</evidence>
<dbReference type="EMBL" id="NMPR01000006">
    <property type="protein sequence ID" value="KAA8636134.1"/>
    <property type="molecule type" value="Genomic_DNA"/>
</dbReference>
<feature type="domain" description="Rhodopsin" evidence="8">
    <location>
        <begin position="46"/>
        <end position="237"/>
    </location>
</feature>
<evidence type="ECO:0000259" key="8">
    <source>
        <dbReference type="Pfam" id="PF20684"/>
    </source>
</evidence>
<dbReference type="Pfam" id="PF20684">
    <property type="entry name" value="Fung_rhodopsin"/>
    <property type="match status" value="1"/>
</dbReference>
<feature type="region of interest" description="Disordered" evidence="6">
    <location>
        <begin position="353"/>
        <end position="374"/>
    </location>
</feature>
<evidence type="ECO:0000313" key="9">
    <source>
        <dbReference type="EMBL" id="KAA8636134.1"/>
    </source>
</evidence>
<sequence>MPIFERQNFRFGRSESDKDCPTVSVGPEIIITDWLLVSVSAVFLGLRIYSKLLRKTCLWWDDHVLLVAWLCLILDAIVNTINIRLGFGKHVCNIQKDNLQHIYTLTRLSTTVMMLGAVWSKTSFGLTVLRLTRNRPKVRTLVQIIIATMNSFIIFNVIAVWVQCGVGAHGKVDDETYCLSKRFTTSSMMFAGIYSGLMDVVLAILPWCLIWDLHMQRKEKIGIGIAMSMGLLLVIWGAAEVAATIGAASIPQIRVLAREVVIIAHRRREGTNGQQQQRQQQHHMTQLKNTKTSNTTQLKDAKTSHDDSGSASGPGAGPDLVNAPAAAVKLQPRPSMILTTIQVTSSAYGSTSTAATADKNRSSSNSSISSYTGLLGGVLGGVERTLSRSKSKNHERRDRYPHLAANNTPQGRILQTQEVSIQVRDRDMDLSKTDIEQAV</sequence>
<gene>
    <name evidence="9" type="ORF">SMACR_03579</name>
</gene>
<evidence type="ECO:0000256" key="3">
    <source>
        <dbReference type="ARBA" id="ARBA00022989"/>
    </source>
</evidence>
<reference evidence="9 10" key="1">
    <citation type="submission" date="2017-07" db="EMBL/GenBank/DDBJ databases">
        <title>Genome sequence of the Sordaria macrospora wild type strain R19027.</title>
        <authorList>
            <person name="Nowrousian M."/>
            <person name="Teichert I."/>
            <person name="Kueck U."/>
        </authorList>
    </citation>
    <scope>NUCLEOTIDE SEQUENCE [LARGE SCALE GENOMIC DNA]</scope>
    <source>
        <strain evidence="9 10">R19027</strain>
        <tissue evidence="9">Mycelium</tissue>
    </source>
</reference>
<evidence type="ECO:0000256" key="1">
    <source>
        <dbReference type="ARBA" id="ARBA00004141"/>
    </source>
</evidence>
<dbReference type="InterPro" id="IPR049326">
    <property type="entry name" value="Rhodopsin_dom_fungi"/>
</dbReference>
<organism evidence="9 10">
    <name type="scientific">Sordaria macrospora</name>
    <dbReference type="NCBI Taxonomy" id="5147"/>
    <lineage>
        <taxon>Eukaryota</taxon>
        <taxon>Fungi</taxon>
        <taxon>Dikarya</taxon>
        <taxon>Ascomycota</taxon>
        <taxon>Pezizomycotina</taxon>
        <taxon>Sordariomycetes</taxon>
        <taxon>Sordariomycetidae</taxon>
        <taxon>Sordariales</taxon>
        <taxon>Sordariaceae</taxon>
        <taxon>Sordaria</taxon>
    </lineage>
</organism>
<evidence type="ECO:0000256" key="2">
    <source>
        <dbReference type="ARBA" id="ARBA00022692"/>
    </source>
</evidence>
<accession>A0A8S8ZZA2</accession>
<comment type="similarity">
    <text evidence="5">Belongs to the SAT4 family.</text>
</comment>
<feature type="transmembrane region" description="Helical" evidence="7">
    <location>
        <begin position="141"/>
        <end position="168"/>
    </location>
</feature>
<evidence type="ECO:0000256" key="5">
    <source>
        <dbReference type="ARBA" id="ARBA00038359"/>
    </source>
</evidence>
<name>A0A8S8ZZA2_SORMA</name>
<dbReference type="VEuPathDB" id="FungiDB:SMAC_03579"/>
<feature type="transmembrane region" description="Helical" evidence="7">
    <location>
        <begin position="221"/>
        <end position="239"/>
    </location>
</feature>
<evidence type="ECO:0000256" key="4">
    <source>
        <dbReference type="ARBA" id="ARBA00023136"/>
    </source>
</evidence>
<comment type="caution">
    <text evidence="9">The sequence shown here is derived from an EMBL/GenBank/DDBJ whole genome shotgun (WGS) entry which is preliminary data.</text>
</comment>
<feature type="compositionally biased region" description="Low complexity" evidence="6">
    <location>
        <begin position="309"/>
        <end position="319"/>
    </location>
</feature>
<dbReference type="PANTHER" id="PTHR33048:SF42">
    <property type="entry name" value="INTEGRAL MEMBRANE PROTEIN"/>
    <property type="match status" value="1"/>
</dbReference>
<keyword evidence="3 7" id="KW-1133">Transmembrane helix</keyword>